<keyword evidence="3" id="KW-0732">Signal</keyword>
<keyword evidence="5" id="KW-1185">Reference proteome</keyword>
<evidence type="ECO:0000256" key="2">
    <source>
        <dbReference type="SAM" id="Phobius"/>
    </source>
</evidence>
<feature type="transmembrane region" description="Helical" evidence="2">
    <location>
        <begin position="183"/>
        <end position="207"/>
    </location>
</feature>
<dbReference type="AlphaFoldDB" id="A0A0N7L7E6"/>
<feature type="signal peptide" evidence="3">
    <location>
        <begin position="1"/>
        <end position="27"/>
    </location>
</feature>
<keyword evidence="2" id="KW-1133">Transmembrane helix</keyword>
<evidence type="ECO:0000313" key="4">
    <source>
        <dbReference type="EMBL" id="CEG46859.1"/>
    </source>
</evidence>
<feature type="compositionally biased region" description="Basic and acidic residues" evidence="1">
    <location>
        <begin position="253"/>
        <end position="262"/>
    </location>
</feature>
<evidence type="ECO:0008006" key="6">
    <source>
        <dbReference type="Google" id="ProtNLM"/>
    </source>
</evidence>
<dbReference type="OMA" id="QPENHAP"/>
<dbReference type="EMBL" id="CCYD01002371">
    <property type="protein sequence ID" value="CEG46859.1"/>
    <property type="molecule type" value="Genomic_DNA"/>
</dbReference>
<name>A0A0N7L7E6_PLAHL</name>
<keyword evidence="2" id="KW-0812">Transmembrane</keyword>
<reference evidence="5" key="1">
    <citation type="submission" date="2014-09" db="EMBL/GenBank/DDBJ databases">
        <authorList>
            <person name="Sharma Rahul"/>
            <person name="Thines Marco"/>
        </authorList>
    </citation>
    <scope>NUCLEOTIDE SEQUENCE [LARGE SCALE GENOMIC DNA]</scope>
</reference>
<sequence>MILLSRKWMLPCVTVAAILSTVPFSRAGDGLASPPRQLKEETVKVHVEVHSEGEIQQPSHQDAVPTKGLPQTRNKRNKDKNTIEKTNTVYDDRHGTVQGVKVGKSHGKGHRREKQNLKDEIVVEYERGSVKISGTSSSSRKTKDLKVITQDKKKVYSAASEGNKLMTMLSSTDKLKKRAFFEALSPTGILCGIFIGLAAIIGVAGLVTGKLQSHQKSVLSAVSLDVDVEADDRTTANSNVVTDDSNVVSESQSRVDDGESEKGTFASGTSYGSV</sequence>
<dbReference type="Proteomes" id="UP000054928">
    <property type="component" value="Unassembled WGS sequence"/>
</dbReference>
<proteinExistence type="predicted"/>
<organism evidence="4 5">
    <name type="scientific">Plasmopara halstedii</name>
    <name type="common">Downy mildew of sunflower</name>
    <dbReference type="NCBI Taxonomy" id="4781"/>
    <lineage>
        <taxon>Eukaryota</taxon>
        <taxon>Sar</taxon>
        <taxon>Stramenopiles</taxon>
        <taxon>Oomycota</taxon>
        <taxon>Peronosporomycetes</taxon>
        <taxon>Peronosporales</taxon>
        <taxon>Peronosporaceae</taxon>
        <taxon>Plasmopara</taxon>
    </lineage>
</organism>
<evidence type="ECO:0000256" key="1">
    <source>
        <dbReference type="SAM" id="MobiDB-lite"/>
    </source>
</evidence>
<feature type="region of interest" description="Disordered" evidence="1">
    <location>
        <begin position="235"/>
        <end position="274"/>
    </location>
</feature>
<feature type="region of interest" description="Disordered" evidence="1">
    <location>
        <begin position="52"/>
        <end position="83"/>
    </location>
</feature>
<dbReference type="RefSeq" id="XP_024583228.1">
    <property type="nucleotide sequence ID" value="XM_024717761.1"/>
</dbReference>
<protein>
    <recommendedName>
        <fullName evidence="6">RxLR-like protein</fullName>
    </recommendedName>
</protein>
<evidence type="ECO:0000313" key="5">
    <source>
        <dbReference type="Proteomes" id="UP000054928"/>
    </source>
</evidence>
<feature type="compositionally biased region" description="Low complexity" evidence="1">
    <location>
        <begin position="237"/>
        <end position="251"/>
    </location>
</feature>
<evidence type="ECO:0000256" key="3">
    <source>
        <dbReference type="SAM" id="SignalP"/>
    </source>
</evidence>
<accession>A0A0N7L7E6</accession>
<feature type="chain" id="PRO_5006015149" description="RxLR-like protein" evidence="3">
    <location>
        <begin position="28"/>
        <end position="274"/>
    </location>
</feature>
<dbReference type="GeneID" id="36398589"/>
<keyword evidence="2" id="KW-0472">Membrane</keyword>